<dbReference type="Proteomes" id="UP001054252">
    <property type="component" value="Unassembled WGS sequence"/>
</dbReference>
<evidence type="ECO:0000313" key="2">
    <source>
        <dbReference type="Proteomes" id="UP001054252"/>
    </source>
</evidence>
<dbReference type="AlphaFoldDB" id="A0AAV5LXP7"/>
<evidence type="ECO:0000313" key="1">
    <source>
        <dbReference type="EMBL" id="GKV41441.1"/>
    </source>
</evidence>
<sequence length="98" mass="10929">MLSLSQDKGWSLHHAALGTSRNVGQAAIVHNSPASHNQITQCGEFLFFAHLPAANIMPWHVLGYIRLTDEDNASSSWIIIKILFQELADIWETAQEAF</sequence>
<comment type="caution">
    <text evidence="1">The sequence shown here is derived from an EMBL/GenBank/DDBJ whole genome shotgun (WGS) entry which is preliminary data.</text>
</comment>
<keyword evidence="2" id="KW-1185">Reference proteome</keyword>
<protein>
    <submittedName>
        <fullName evidence="1">Uncharacterized protein</fullName>
    </submittedName>
</protein>
<dbReference type="EMBL" id="BPVZ01000150">
    <property type="protein sequence ID" value="GKV41441.1"/>
    <property type="molecule type" value="Genomic_DNA"/>
</dbReference>
<proteinExistence type="predicted"/>
<name>A0AAV5LXP7_9ROSI</name>
<gene>
    <name evidence="1" type="ORF">SLEP1_g48978</name>
</gene>
<reference evidence="1 2" key="1">
    <citation type="journal article" date="2021" name="Commun. Biol.">
        <title>The genome of Shorea leprosula (Dipterocarpaceae) highlights the ecological relevance of drought in aseasonal tropical rainforests.</title>
        <authorList>
            <person name="Ng K.K.S."/>
            <person name="Kobayashi M.J."/>
            <person name="Fawcett J.A."/>
            <person name="Hatakeyama M."/>
            <person name="Paape T."/>
            <person name="Ng C.H."/>
            <person name="Ang C.C."/>
            <person name="Tnah L.H."/>
            <person name="Lee C.T."/>
            <person name="Nishiyama T."/>
            <person name="Sese J."/>
            <person name="O'Brien M.J."/>
            <person name="Copetti D."/>
            <person name="Mohd Noor M.I."/>
            <person name="Ong R.C."/>
            <person name="Putra M."/>
            <person name="Sireger I.Z."/>
            <person name="Indrioko S."/>
            <person name="Kosugi Y."/>
            <person name="Izuno A."/>
            <person name="Isagi Y."/>
            <person name="Lee S.L."/>
            <person name="Shimizu K.K."/>
        </authorList>
    </citation>
    <scope>NUCLEOTIDE SEQUENCE [LARGE SCALE GENOMIC DNA]</scope>
    <source>
        <strain evidence="1">214</strain>
    </source>
</reference>
<accession>A0AAV5LXP7</accession>
<organism evidence="1 2">
    <name type="scientific">Rubroshorea leprosula</name>
    <dbReference type="NCBI Taxonomy" id="152421"/>
    <lineage>
        <taxon>Eukaryota</taxon>
        <taxon>Viridiplantae</taxon>
        <taxon>Streptophyta</taxon>
        <taxon>Embryophyta</taxon>
        <taxon>Tracheophyta</taxon>
        <taxon>Spermatophyta</taxon>
        <taxon>Magnoliopsida</taxon>
        <taxon>eudicotyledons</taxon>
        <taxon>Gunneridae</taxon>
        <taxon>Pentapetalae</taxon>
        <taxon>rosids</taxon>
        <taxon>malvids</taxon>
        <taxon>Malvales</taxon>
        <taxon>Dipterocarpaceae</taxon>
        <taxon>Rubroshorea</taxon>
    </lineage>
</organism>